<dbReference type="PANTHER" id="PTHR30532">
    <property type="entry name" value="IRON III DICITRATE-BINDING PERIPLASMIC PROTEIN"/>
    <property type="match status" value="1"/>
</dbReference>
<evidence type="ECO:0000256" key="4">
    <source>
        <dbReference type="ARBA" id="ARBA00022496"/>
    </source>
</evidence>
<dbReference type="RefSeq" id="WP_149329169.1">
    <property type="nucleotide sequence ID" value="NZ_VTPY01000005.1"/>
</dbReference>
<keyword evidence="5 6" id="KW-0732">Signal</keyword>
<evidence type="ECO:0000256" key="3">
    <source>
        <dbReference type="ARBA" id="ARBA00022448"/>
    </source>
</evidence>
<comment type="caution">
    <text evidence="8">The sequence shown here is derived from an EMBL/GenBank/DDBJ whole genome shotgun (WGS) entry which is preliminary data.</text>
</comment>
<accession>A0A7V7FYG6</accession>
<keyword evidence="4" id="KW-0406">Ion transport</keyword>
<dbReference type="SUPFAM" id="SSF53807">
    <property type="entry name" value="Helical backbone' metal receptor"/>
    <property type="match status" value="1"/>
</dbReference>
<dbReference type="GO" id="GO:1901678">
    <property type="term" value="P:iron coordination entity transport"/>
    <property type="evidence" value="ECO:0007669"/>
    <property type="project" value="UniProtKB-ARBA"/>
</dbReference>
<evidence type="ECO:0000256" key="6">
    <source>
        <dbReference type="SAM" id="SignalP"/>
    </source>
</evidence>
<feature type="signal peptide" evidence="6">
    <location>
        <begin position="1"/>
        <end position="28"/>
    </location>
</feature>
<feature type="chain" id="PRO_5030802526" evidence="6">
    <location>
        <begin position="29"/>
        <end position="291"/>
    </location>
</feature>
<dbReference type="PROSITE" id="PS50983">
    <property type="entry name" value="FE_B12_PBP"/>
    <property type="match status" value="1"/>
</dbReference>
<name>A0A7V7FYG6_9GAMM</name>
<keyword evidence="3" id="KW-0813">Transport</keyword>
<reference evidence="8 9" key="1">
    <citation type="submission" date="2019-08" db="EMBL/GenBank/DDBJ databases">
        <title>Bioinformatics analysis of the strain L3 and L5.</title>
        <authorList>
            <person name="Li X."/>
        </authorList>
    </citation>
    <scope>NUCLEOTIDE SEQUENCE [LARGE SCALE GENOMIC DNA]</scope>
    <source>
        <strain evidence="8 9">L5</strain>
    </source>
</reference>
<dbReference type="Gene3D" id="3.40.50.1980">
    <property type="entry name" value="Nitrogenase molybdenum iron protein domain"/>
    <property type="match status" value="2"/>
</dbReference>
<keyword evidence="4" id="KW-0408">Iron</keyword>
<dbReference type="Proteomes" id="UP000486760">
    <property type="component" value="Unassembled WGS sequence"/>
</dbReference>
<keyword evidence="4" id="KW-0410">Iron transport</keyword>
<evidence type="ECO:0000259" key="7">
    <source>
        <dbReference type="PROSITE" id="PS50983"/>
    </source>
</evidence>
<dbReference type="AlphaFoldDB" id="A0A7V7FYG6"/>
<dbReference type="CDD" id="cd01146">
    <property type="entry name" value="FhuD"/>
    <property type="match status" value="1"/>
</dbReference>
<evidence type="ECO:0000256" key="5">
    <source>
        <dbReference type="ARBA" id="ARBA00022729"/>
    </source>
</evidence>
<comment type="similarity">
    <text evidence="2">Belongs to the bacterial solute-binding protein 8 family.</text>
</comment>
<proteinExistence type="inferred from homology"/>
<keyword evidence="9" id="KW-1185">Reference proteome</keyword>
<evidence type="ECO:0000313" key="8">
    <source>
        <dbReference type="EMBL" id="KAA0011430.1"/>
    </source>
</evidence>
<dbReference type="Pfam" id="PF01497">
    <property type="entry name" value="Peripla_BP_2"/>
    <property type="match status" value="1"/>
</dbReference>
<dbReference type="GO" id="GO:0030288">
    <property type="term" value="C:outer membrane-bounded periplasmic space"/>
    <property type="evidence" value="ECO:0007669"/>
    <property type="project" value="TreeGrafter"/>
</dbReference>
<evidence type="ECO:0000256" key="2">
    <source>
        <dbReference type="ARBA" id="ARBA00008814"/>
    </source>
</evidence>
<dbReference type="InterPro" id="IPR002491">
    <property type="entry name" value="ABC_transptr_periplasmic_BD"/>
</dbReference>
<comment type="subcellular location">
    <subcellularLocation>
        <location evidence="1">Cell envelope</location>
    </subcellularLocation>
</comment>
<evidence type="ECO:0000313" key="9">
    <source>
        <dbReference type="Proteomes" id="UP000486760"/>
    </source>
</evidence>
<sequence>MPTSRLLTPRLTCLLCWLLASLTPAAMAADETIATLDWTLAETLVALGAPPHAVAQVDAYHAWVRVPPLPDSTLDLGLRTQPNLERLAAMAPDRILTSPMFANLTPRLQRIAPVEMLELYTPERDTWQEMLELTRKIGDLVGRREAAERLIEDTESRLATLREHLPADPSPLLVVQFMDERHVRVFGDNGLFQAVLTKLGLDNAWQGNTNAWGFSLVALERLAAIDARLVVVEPFPVGVEARLADSGLWQHQPSVRDDSWIVLPPVWSFGALPSARRFAEQLVTALVGEAP</sequence>
<dbReference type="InterPro" id="IPR051313">
    <property type="entry name" value="Bact_iron-sidero_bind"/>
</dbReference>
<dbReference type="PRINTS" id="PR01715">
    <property type="entry name" value="FERRIBNDNGPP"/>
</dbReference>
<feature type="domain" description="Fe/B12 periplasmic-binding" evidence="7">
    <location>
        <begin position="32"/>
        <end position="290"/>
    </location>
</feature>
<evidence type="ECO:0000256" key="1">
    <source>
        <dbReference type="ARBA" id="ARBA00004196"/>
    </source>
</evidence>
<dbReference type="EMBL" id="VTPY01000005">
    <property type="protein sequence ID" value="KAA0011430.1"/>
    <property type="molecule type" value="Genomic_DNA"/>
</dbReference>
<organism evidence="8 9">
    <name type="scientific">Billgrantia pellis</name>
    <dbReference type="NCBI Taxonomy" id="2606936"/>
    <lineage>
        <taxon>Bacteria</taxon>
        <taxon>Pseudomonadati</taxon>
        <taxon>Pseudomonadota</taxon>
        <taxon>Gammaproteobacteria</taxon>
        <taxon>Oceanospirillales</taxon>
        <taxon>Halomonadaceae</taxon>
        <taxon>Billgrantia</taxon>
    </lineage>
</organism>
<dbReference type="PANTHER" id="PTHR30532:SF1">
    <property type="entry name" value="IRON(3+)-HYDROXAMATE-BINDING PROTEIN FHUD"/>
    <property type="match status" value="1"/>
</dbReference>
<gene>
    <name evidence="8" type="ORF">F0A17_15160</name>
</gene>
<protein>
    <submittedName>
        <fullName evidence="8">Iron-siderophore ABC transporter substrate-binding protein</fullName>
    </submittedName>
</protein>